<dbReference type="GO" id="GO:0009245">
    <property type="term" value="P:lipid A biosynthetic process"/>
    <property type="evidence" value="ECO:0007669"/>
    <property type="project" value="UniProtKB-UniRule"/>
</dbReference>
<feature type="binding site" evidence="18">
    <location>
        <begin position="13"/>
        <end position="16"/>
    </location>
    <ligand>
        <name>UDP-N-acetyl-alpha-D-glucosamine</name>
        <dbReference type="ChEBI" id="CHEBI:57705"/>
    </ligand>
</feature>
<dbReference type="PROSITE" id="PS00101">
    <property type="entry name" value="HEXAPEP_TRANSFERASES"/>
    <property type="match status" value="1"/>
</dbReference>
<dbReference type="InterPro" id="IPR018357">
    <property type="entry name" value="Hexapep_transf_CS"/>
</dbReference>
<evidence type="ECO:0000256" key="17">
    <source>
        <dbReference type="ARBA" id="ARBA00049628"/>
    </source>
</evidence>
<feature type="region of interest" description="Linker" evidence="18">
    <location>
        <begin position="237"/>
        <end position="257"/>
    </location>
</feature>
<feature type="binding site" evidence="18">
    <location>
        <begin position="84"/>
        <end position="85"/>
    </location>
    <ligand>
        <name>UDP-N-acetyl-alpha-D-glucosamine</name>
        <dbReference type="ChEBI" id="CHEBI:57705"/>
    </ligand>
</feature>
<dbReference type="GO" id="GO:0008360">
    <property type="term" value="P:regulation of cell shape"/>
    <property type="evidence" value="ECO:0007669"/>
    <property type="project" value="UniProtKB-KW"/>
</dbReference>
<comment type="similarity">
    <text evidence="2 18">In the C-terminal section; belongs to the transferase hexapeptide repeat family.</text>
</comment>
<feature type="binding site" evidence="18">
    <location>
        <position position="27"/>
    </location>
    <ligand>
        <name>UDP-N-acetyl-alpha-D-glucosamine</name>
        <dbReference type="ChEBI" id="CHEBI:57705"/>
    </ligand>
</feature>
<dbReference type="GO" id="GO:0000902">
    <property type="term" value="P:cell morphogenesis"/>
    <property type="evidence" value="ECO:0007669"/>
    <property type="project" value="UniProtKB-UniRule"/>
</dbReference>
<evidence type="ECO:0000313" key="21">
    <source>
        <dbReference type="Proteomes" id="UP000016638"/>
    </source>
</evidence>
<evidence type="ECO:0000256" key="8">
    <source>
        <dbReference type="ARBA" id="ARBA00022737"/>
    </source>
</evidence>
<keyword evidence="4 18" id="KW-0963">Cytoplasm</keyword>
<keyword evidence="13 18" id="KW-0012">Acyltransferase</keyword>
<dbReference type="eggNOG" id="COG1207">
    <property type="taxonomic scope" value="Bacteria"/>
</dbReference>
<comment type="subunit">
    <text evidence="18">Homotrimer.</text>
</comment>
<feature type="region of interest" description="Pyrophosphorylase" evidence="18">
    <location>
        <begin position="1"/>
        <end position="236"/>
    </location>
</feature>
<evidence type="ECO:0000256" key="18">
    <source>
        <dbReference type="HAMAP-Rule" id="MF_01631"/>
    </source>
</evidence>
<dbReference type="Gene3D" id="3.90.550.10">
    <property type="entry name" value="Spore Coat Polysaccharide Biosynthesis Protein SpsA, Chain A"/>
    <property type="match status" value="1"/>
</dbReference>
<feature type="binding site" evidence="18">
    <location>
        <position position="234"/>
    </location>
    <ligand>
        <name>UDP-N-acetyl-alpha-D-glucosamine</name>
        <dbReference type="ChEBI" id="CHEBI:57705"/>
    </ligand>
</feature>
<evidence type="ECO:0000256" key="12">
    <source>
        <dbReference type="ARBA" id="ARBA00023268"/>
    </source>
</evidence>
<sequence length="467" mass="49989">MLGGTMSLTAIVLAAGEGTRMKSHHPKVMHKVLDRPLVWWAIRSAREAGATRIVLVVGSGAAEVRSYFGDDADIEFVEQTERLGTGHAVRVVKDALGGFTGPVVVLNGDLPLVRPKTISALVDATRASHSACAVLTMTPPDTTGYGRVVIEEGQVKAIIEHKDCTPAQREGLRECNAGAYCFCGGRLTDNIDRIGNDNVQGEYYLTDMVGIYVSMGEPVSAVHCEDYAELLGVNDRVQLAQVTKVMQRRINEGLMHAGVAMLDPDQVWVGPDATIGRDCVLLPQTIIWGRTTVGEACTIGPNSRLVSARVGERCLVDESIIVDSAIDDDVSCGPRAYLRGGTHFHDGSKAGTHVEIKGSEVGEGSKVPHLSYIGDARMGRGVNIGGGSITCNYDGKHKSHTEIGDHVFVGSDTMLVAPVTIGDNALIGASSCITRDVPAGALALERSRQFVQEGWADAYWQRLEEED</sequence>
<gene>
    <name evidence="18 20" type="primary">glmU</name>
    <name evidence="20" type="ORF">HMPREF1316_2409</name>
</gene>
<keyword evidence="7 18" id="KW-0479">Metal-binding</keyword>
<organism evidence="20 21">
    <name type="scientific">Olsenella profusa F0195</name>
    <dbReference type="NCBI Taxonomy" id="1125712"/>
    <lineage>
        <taxon>Bacteria</taxon>
        <taxon>Bacillati</taxon>
        <taxon>Actinomycetota</taxon>
        <taxon>Coriobacteriia</taxon>
        <taxon>Coriobacteriales</taxon>
        <taxon>Atopobiaceae</taxon>
        <taxon>Olsenella</taxon>
    </lineage>
</organism>
<dbReference type="STRING" id="1125712.HMPREF1316_2409"/>
<accession>U2TW67</accession>
<dbReference type="Gene3D" id="2.160.10.10">
    <property type="entry name" value="Hexapeptide repeat proteins"/>
    <property type="match status" value="1"/>
</dbReference>
<dbReference type="GO" id="GO:0006048">
    <property type="term" value="P:UDP-N-acetylglucosamine biosynthetic process"/>
    <property type="evidence" value="ECO:0007669"/>
    <property type="project" value="UniProtKB-UniPathway"/>
</dbReference>
<evidence type="ECO:0000256" key="5">
    <source>
        <dbReference type="ARBA" id="ARBA00022679"/>
    </source>
</evidence>
<comment type="subcellular location">
    <subcellularLocation>
        <location evidence="1 18">Cytoplasm</location>
    </subcellularLocation>
</comment>
<protein>
    <recommendedName>
        <fullName evidence="18">Bifunctional protein GlmU</fullName>
    </recommendedName>
    <domain>
        <recommendedName>
            <fullName evidence="18">UDP-N-acetylglucosamine pyrophosphorylase</fullName>
            <ecNumber evidence="18">2.7.7.23</ecNumber>
        </recommendedName>
        <alternativeName>
            <fullName evidence="18">N-acetylglucosamine-1-phosphate uridyltransferase</fullName>
        </alternativeName>
    </domain>
    <domain>
        <recommendedName>
            <fullName evidence="18">Glucosamine-1-phosphate N-acetyltransferase</fullName>
            <ecNumber evidence="18">2.3.1.157</ecNumber>
        </recommendedName>
    </domain>
</protein>
<proteinExistence type="inferred from homology"/>
<dbReference type="UniPathway" id="UPA00113">
    <property type="reaction ID" value="UER00532"/>
</dbReference>
<dbReference type="SUPFAM" id="SSF53448">
    <property type="entry name" value="Nucleotide-diphospho-sugar transferases"/>
    <property type="match status" value="1"/>
</dbReference>
<feature type="binding site" evidence="18">
    <location>
        <position position="383"/>
    </location>
    <ligand>
        <name>UDP-N-acetyl-alpha-D-glucosamine</name>
        <dbReference type="ChEBI" id="CHEBI:57705"/>
    </ligand>
</feature>
<dbReference type="HAMAP" id="MF_01631">
    <property type="entry name" value="GlmU"/>
    <property type="match status" value="1"/>
</dbReference>
<dbReference type="PANTHER" id="PTHR43584:SF3">
    <property type="entry name" value="BIFUNCTIONAL PROTEIN GLMU"/>
    <property type="match status" value="1"/>
</dbReference>
<keyword evidence="11 18" id="KW-0573">Peptidoglycan synthesis</keyword>
<dbReference type="Pfam" id="PF12804">
    <property type="entry name" value="NTP_transf_3"/>
    <property type="match status" value="1"/>
</dbReference>
<dbReference type="GO" id="GO:0000287">
    <property type="term" value="F:magnesium ion binding"/>
    <property type="evidence" value="ECO:0007669"/>
    <property type="project" value="UniProtKB-UniRule"/>
</dbReference>
<feature type="binding site" evidence="18">
    <location>
        <position position="146"/>
    </location>
    <ligand>
        <name>UDP-N-acetyl-alpha-D-glucosamine</name>
        <dbReference type="ChEBI" id="CHEBI:57705"/>
    </ligand>
</feature>
<comment type="pathway">
    <text evidence="18">Nucleotide-sugar biosynthesis; UDP-N-acetyl-alpha-D-glucosamine biosynthesis; N-acetyl-alpha-D-glucosamine 1-phosphate from alpha-D-glucosamine 6-phosphate (route II): step 2/2.</text>
</comment>
<evidence type="ECO:0000256" key="13">
    <source>
        <dbReference type="ARBA" id="ARBA00023315"/>
    </source>
</evidence>
<feature type="domain" description="MobA-like NTP transferase" evidence="19">
    <location>
        <begin position="10"/>
        <end position="136"/>
    </location>
</feature>
<feature type="binding site" evidence="18">
    <location>
        <position position="411"/>
    </location>
    <ligand>
        <name>acetyl-CoA</name>
        <dbReference type="ChEBI" id="CHEBI:57288"/>
    </ligand>
</feature>
<dbReference type="InterPro" id="IPR029044">
    <property type="entry name" value="Nucleotide-diphossugar_trans"/>
</dbReference>
<dbReference type="AlphaFoldDB" id="U2TW67"/>
<comment type="catalytic activity">
    <reaction evidence="16 18">
        <text>N-acetyl-alpha-D-glucosamine 1-phosphate + UTP + H(+) = UDP-N-acetyl-alpha-D-glucosamine + diphosphate</text>
        <dbReference type="Rhea" id="RHEA:13509"/>
        <dbReference type="ChEBI" id="CHEBI:15378"/>
        <dbReference type="ChEBI" id="CHEBI:33019"/>
        <dbReference type="ChEBI" id="CHEBI:46398"/>
        <dbReference type="ChEBI" id="CHEBI:57705"/>
        <dbReference type="ChEBI" id="CHEBI:57776"/>
        <dbReference type="EC" id="2.7.7.23"/>
    </reaction>
</comment>
<keyword evidence="9 18" id="KW-0460">Magnesium</keyword>
<keyword evidence="12 18" id="KW-0511">Multifunctional enzyme</keyword>
<feature type="binding site" evidence="18">
    <location>
        <position position="372"/>
    </location>
    <ligand>
        <name>UDP-N-acetyl-alpha-D-glucosamine</name>
        <dbReference type="ChEBI" id="CHEBI:57705"/>
    </ligand>
</feature>
<reference evidence="20 21" key="1">
    <citation type="submission" date="2013-08" db="EMBL/GenBank/DDBJ databases">
        <authorList>
            <person name="Durkin A.S."/>
            <person name="Haft D.R."/>
            <person name="McCorrison J."/>
            <person name="Torralba M."/>
            <person name="Gillis M."/>
            <person name="Haft D.H."/>
            <person name="Methe B."/>
            <person name="Sutton G."/>
            <person name="Nelson K.E."/>
        </authorList>
    </citation>
    <scope>NUCLEOTIDE SEQUENCE [LARGE SCALE GENOMIC DNA]</scope>
    <source>
        <strain evidence="20 21">F0195</strain>
    </source>
</reference>
<keyword evidence="6 18" id="KW-0548">Nucleotidyltransferase</keyword>
<dbReference type="PATRIC" id="fig|1125712.3.peg.214"/>
<dbReference type="InterPro" id="IPR005882">
    <property type="entry name" value="Bifunctional_GlmU"/>
</dbReference>
<evidence type="ECO:0000259" key="19">
    <source>
        <dbReference type="Pfam" id="PF12804"/>
    </source>
</evidence>
<dbReference type="InterPro" id="IPR038009">
    <property type="entry name" value="GlmU_C_LbH"/>
</dbReference>
<keyword evidence="5 18" id="KW-0808">Transferase</keyword>
<evidence type="ECO:0000256" key="15">
    <source>
        <dbReference type="ARBA" id="ARBA00048247"/>
    </source>
</evidence>
<evidence type="ECO:0000313" key="20">
    <source>
        <dbReference type="EMBL" id="ERL10570.1"/>
    </source>
</evidence>
<evidence type="ECO:0000256" key="14">
    <source>
        <dbReference type="ARBA" id="ARBA00023316"/>
    </source>
</evidence>
<dbReference type="Pfam" id="PF00132">
    <property type="entry name" value="Hexapep"/>
    <property type="match status" value="1"/>
</dbReference>
<evidence type="ECO:0000256" key="16">
    <source>
        <dbReference type="ARBA" id="ARBA00048493"/>
    </source>
</evidence>
<dbReference type="SUPFAM" id="SSF51161">
    <property type="entry name" value="Trimeric LpxA-like enzymes"/>
    <property type="match status" value="1"/>
</dbReference>
<dbReference type="CDD" id="cd02540">
    <property type="entry name" value="GT2_GlmU_N_bac"/>
    <property type="match status" value="1"/>
</dbReference>
<feature type="binding site" evidence="18">
    <location>
        <position position="176"/>
    </location>
    <ligand>
        <name>UDP-N-acetyl-alpha-D-glucosamine</name>
        <dbReference type="ChEBI" id="CHEBI:57705"/>
    </ligand>
</feature>
<evidence type="ECO:0000256" key="11">
    <source>
        <dbReference type="ARBA" id="ARBA00022984"/>
    </source>
</evidence>
<comment type="function">
    <text evidence="17 18">Catalyzes the last two sequential reactions in the de novo biosynthetic pathway for UDP-N-acetylglucosamine (UDP-GlcNAc). The C-terminal domain catalyzes the transfer of acetyl group from acetyl coenzyme A to glucosamine-1-phosphate (GlcN-1-P) to produce N-acetylglucosamine-1-phosphate (GlcNAc-1-P), which is converted into UDP-GlcNAc by the transfer of uridine 5-monophosphate (from uridine 5-triphosphate), a reaction catalyzed by the N-terminal domain.</text>
</comment>
<comment type="cofactor">
    <cofactor evidence="18">
        <name>Mg(2+)</name>
        <dbReference type="ChEBI" id="CHEBI:18420"/>
    </cofactor>
    <text evidence="18">Binds 1 Mg(2+) ion per subunit.</text>
</comment>
<dbReference type="InterPro" id="IPR011004">
    <property type="entry name" value="Trimer_LpxA-like_sf"/>
</dbReference>
<feature type="binding site" evidence="18">
    <location>
        <position position="109"/>
    </location>
    <ligand>
        <name>Mg(2+)</name>
        <dbReference type="ChEBI" id="CHEBI:18420"/>
    </ligand>
</feature>
<dbReference type="GO" id="GO:0005737">
    <property type="term" value="C:cytoplasm"/>
    <property type="evidence" value="ECO:0007669"/>
    <property type="project" value="UniProtKB-SubCell"/>
</dbReference>
<keyword evidence="14 18" id="KW-0961">Cell wall biogenesis/degradation</keyword>
<feature type="binding site" evidence="18">
    <location>
        <position position="357"/>
    </location>
    <ligand>
        <name>UDP-N-acetyl-alpha-D-glucosamine</name>
        <dbReference type="ChEBI" id="CHEBI:57705"/>
    </ligand>
</feature>
<feature type="binding site" evidence="18">
    <location>
        <begin position="392"/>
        <end position="393"/>
    </location>
    <ligand>
        <name>acetyl-CoA</name>
        <dbReference type="ChEBI" id="CHEBI:57288"/>
    </ligand>
</feature>
<feature type="binding site" evidence="18">
    <location>
        <position position="79"/>
    </location>
    <ligand>
        <name>UDP-N-acetyl-alpha-D-glucosamine</name>
        <dbReference type="ChEBI" id="CHEBI:57705"/>
    </ligand>
</feature>
<evidence type="ECO:0000256" key="9">
    <source>
        <dbReference type="ARBA" id="ARBA00022842"/>
    </source>
</evidence>
<dbReference type="NCBIfam" id="TIGR01173">
    <property type="entry name" value="glmU"/>
    <property type="match status" value="1"/>
</dbReference>
<feature type="active site" description="Proton acceptor" evidence="18">
    <location>
        <position position="369"/>
    </location>
</feature>
<dbReference type="GO" id="GO:0019134">
    <property type="term" value="F:glucosamine-1-phosphate N-acetyltransferase activity"/>
    <property type="evidence" value="ECO:0007669"/>
    <property type="project" value="UniProtKB-UniRule"/>
</dbReference>
<feature type="binding site" evidence="18">
    <location>
        <position position="429"/>
    </location>
    <ligand>
        <name>acetyl-CoA</name>
        <dbReference type="ChEBI" id="CHEBI:57288"/>
    </ligand>
</feature>
<comment type="pathway">
    <text evidence="18">Nucleotide-sugar biosynthesis; UDP-N-acetyl-alpha-D-glucosamine biosynthesis; UDP-N-acetyl-alpha-D-glucosamine from N-acetyl-alpha-D-glucosamine 1-phosphate: step 1/1.</text>
</comment>
<dbReference type="EMBL" id="AWEZ01000007">
    <property type="protein sequence ID" value="ERL10570.1"/>
    <property type="molecule type" value="Genomic_DNA"/>
</dbReference>
<dbReference type="GO" id="GO:0016020">
    <property type="term" value="C:membrane"/>
    <property type="evidence" value="ECO:0007669"/>
    <property type="project" value="GOC"/>
</dbReference>
<comment type="pathway">
    <text evidence="18">Bacterial outer membrane biogenesis; LPS lipid A biosynthesis.</text>
</comment>
<dbReference type="InterPro" id="IPR050065">
    <property type="entry name" value="GlmU-like"/>
</dbReference>
<dbReference type="CDD" id="cd03353">
    <property type="entry name" value="LbH_GlmU_C"/>
    <property type="match status" value="1"/>
</dbReference>
<name>U2TW67_9ACTN</name>
<feature type="binding site" evidence="18">
    <location>
        <position position="160"/>
    </location>
    <ligand>
        <name>UDP-N-acetyl-alpha-D-glucosamine</name>
        <dbReference type="ChEBI" id="CHEBI:57705"/>
    </ligand>
</feature>
<feature type="binding site" evidence="18">
    <location>
        <position position="234"/>
    </location>
    <ligand>
        <name>Mg(2+)</name>
        <dbReference type="ChEBI" id="CHEBI:18420"/>
    </ligand>
</feature>
<feature type="binding site" evidence="18">
    <location>
        <position position="446"/>
    </location>
    <ligand>
        <name>acetyl-CoA</name>
        <dbReference type="ChEBI" id="CHEBI:57288"/>
    </ligand>
</feature>
<comment type="caution">
    <text evidence="20">The sequence shown here is derived from an EMBL/GenBank/DDBJ whole genome shotgun (WGS) entry which is preliminary data.</text>
</comment>
<dbReference type="UniPathway" id="UPA00973"/>
<dbReference type="Proteomes" id="UP000016638">
    <property type="component" value="Unassembled WGS sequence"/>
</dbReference>
<evidence type="ECO:0000256" key="6">
    <source>
        <dbReference type="ARBA" id="ARBA00022695"/>
    </source>
</evidence>
<comment type="caution">
    <text evidence="18">Lacks conserved residue(s) required for the propagation of feature annotation.</text>
</comment>
<dbReference type="PANTHER" id="PTHR43584">
    <property type="entry name" value="NUCLEOTIDYL TRANSFERASE"/>
    <property type="match status" value="1"/>
</dbReference>
<evidence type="ECO:0000256" key="4">
    <source>
        <dbReference type="ARBA" id="ARBA00022490"/>
    </source>
</evidence>
<dbReference type="InterPro" id="IPR025877">
    <property type="entry name" value="MobA-like_NTP_Trfase"/>
</dbReference>
<evidence type="ECO:0000256" key="2">
    <source>
        <dbReference type="ARBA" id="ARBA00007707"/>
    </source>
</evidence>
<evidence type="ECO:0000256" key="1">
    <source>
        <dbReference type="ARBA" id="ARBA00004496"/>
    </source>
</evidence>
<dbReference type="GO" id="GO:0003977">
    <property type="term" value="F:UDP-N-acetylglucosamine diphosphorylase activity"/>
    <property type="evidence" value="ECO:0007669"/>
    <property type="project" value="UniProtKB-UniRule"/>
</dbReference>
<comment type="catalytic activity">
    <reaction evidence="15 18">
        <text>alpha-D-glucosamine 1-phosphate + acetyl-CoA = N-acetyl-alpha-D-glucosamine 1-phosphate + CoA + H(+)</text>
        <dbReference type="Rhea" id="RHEA:13725"/>
        <dbReference type="ChEBI" id="CHEBI:15378"/>
        <dbReference type="ChEBI" id="CHEBI:57287"/>
        <dbReference type="ChEBI" id="CHEBI:57288"/>
        <dbReference type="ChEBI" id="CHEBI:57776"/>
        <dbReference type="ChEBI" id="CHEBI:58516"/>
        <dbReference type="EC" id="2.3.1.157"/>
    </reaction>
</comment>
<comment type="similarity">
    <text evidence="3 18">In the N-terminal section; belongs to the N-acetylglucosamine-1-phosphate uridyltransferase family.</text>
</comment>
<evidence type="ECO:0000256" key="10">
    <source>
        <dbReference type="ARBA" id="ARBA00022960"/>
    </source>
</evidence>
<feature type="binding site" evidence="18">
    <location>
        <position position="339"/>
    </location>
    <ligand>
        <name>UDP-N-acetyl-alpha-D-glucosamine</name>
        <dbReference type="ChEBI" id="CHEBI:57705"/>
    </ligand>
</feature>
<keyword evidence="8 18" id="KW-0677">Repeat</keyword>
<keyword evidence="21" id="KW-1185">Reference proteome</keyword>
<dbReference type="EC" id="2.3.1.157" evidence="18"/>
<evidence type="ECO:0000256" key="3">
    <source>
        <dbReference type="ARBA" id="ARBA00007947"/>
    </source>
</evidence>
<feature type="region of interest" description="N-acetyltransferase" evidence="18">
    <location>
        <begin position="258"/>
        <end position="467"/>
    </location>
</feature>
<evidence type="ECO:0000256" key="7">
    <source>
        <dbReference type="ARBA" id="ARBA00022723"/>
    </source>
</evidence>
<keyword evidence="10 18" id="KW-0133">Cell shape</keyword>
<dbReference type="EC" id="2.7.7.23" evidence="18"/>
<dbReference type="InterPro" id="IPR001451">
    <property type="entry name" value="Hexapep"/>
</dbReference>
<dbReference type="GO" id="GO:0009252">
    <property type="term" value="P:peptidoglycan biosynthetic process"/>
    <property type="evidence" value="ECO:0007669"/>
    <property type="project" value="UniProtKB-UniRule"/>
</dbReference>
<dbReference type="GO" id="GO:0071555">
    <property type="term" value="P:cell wall organization"/>
    <property type="evidence" value="ECO:0007669"/>
    <property type="project" value="UniProtKB-KW"/>
</dbReference>